<dbReference type="InterPro" id="IPR027417">
    <property type="entry name" value="P-loop_NTPase"/>
</dbReference>
<keyword evidence="4" id="KW-1185">Reference proteome</keyword>
<sequence length="549" mass="63367">MKNFKNFKYEYTENKSYETNEEFYSQKYENRDGKNVDAIYTPPISQLDKGNIFVEALPRMRSEDRLILDANVDLPEFNHDKLIRRPLSEQIALLNDLYSLRILLPIQKNLDAIFYNLISRVYRSREYEITKDTHKEHDGREWTETLAYGKLGEAPPSGFSLLGYAGSGKTSMLQTMFSHYPQVIWHKSEGHVFPQLLYIMCNSNASSQNDFSAVLNDVCRQIDIAIGNNNFYYYNQVVKMANYDRKIGLIKKLINLFNIGVIAIDEIQSLDFNKNNKETYSKLLQITNDTKVGFILCGTEEAYDNMFSSLHMTRRFLPITASSYTGDIAFSEMFVRNLLRFQWFNEKDMIDIPPYGETNEAFQEFVSTIYNCTNGIIALMVNLYEKINFEYLIRKRKPKVNGKFVESVFAKYFSGVDKILRGLDKDFSAAATKKVLTQSNTRKEEALAQIEVKKELDKIVSLNYKTDQELKRDLLNNITRSIAMVMGSNFSEEEIRTACKTVLARKESQGKTEASLTRDVVNQLNSKPKKAKKVNDIPQSLAKITRGEE</sequence>
<reference evidence="3 4" key="1">
    <citation type="submission" date="2021-01" db="EMBL/GenBank/DDBJ databases">
        <title>Genomic Encyclopedia of Type Strains, Phase IV (KMG-IV): sequencing the most valuable type-strain genomes for metagenomic binning, comparative biology and taxonomic classification.</title>
        <authorList>
            <person name="Goeker M."/>
        </authorList>
    </citation>
    <scope>NUCLEOTIDE SEQUENCE [LARGE SCALE GENOMIC DNA]</scope>
    <source>
        <strain evidence="3 4">DSM 21461</strain>
    </source>
</reference>
<dbReference type="RefSeq" id="WP_205051306.1">
    <property type="nucleotide sequence ID" value="NZ_JAFBDH010000001.1"/>
</dbReference>
<dbReference type="Pfam" id="PF13401">
    <property type="entry name" value="AAA_22"/>
    <property type="match status" value="1"/>
</dbReference>
<feature type="domain" description="ORC1/DEAH AAA+ ATPase" evidence="2">
    <location>
        <begin position="161"/>
        <end position="304"/>
    </location>
</feature>
<name>A0ABS2MHW0_9FIRM</name>
<organism evidence="3 4">
    <name type="scientific">Peptoniphilus gorbachii</name>
    <dbReference type="NCBI Taxonomy" id="411567"/>
    <lineage>
        <taxon>Bacteria</taxon>
        <taxon>Bacillati</taxon>
        <taxon>Bacillota</taxon>
        <taxon>Tissierellia</taxon>
        <taxon>Tissierellales</taxon>
        <taxon>Peptoniphilaceae</taxon>
        <taxon>Peptoniphilus</taxon>
    </lineage>
</organism>
<dbReference type="SUPFAM" id="SSF52540">
    <property type="entry name" value="P-loop containing nucleoside triphosphate hydrolases"/>
    <property type="match status" value="1"/>
</dbReference>
<feature type="region of interest" description="Disordered" evidence="1">
    <location>
        <begin position="527"/>
        <end position="549"/>
    </location>
</feature>
<dbReference type="Proteomes" id="UP000720595">
    <property type="component" value="Unassembled WGS sequence"/>
</dbReference>
<evidence type="ECO:0000256" key="1">
    <source>
        <dbReference type="SAM" id="MobiDB-lite"/>
    </source>
</evidence>
<evidence type="ECO:0000313" key="4">
    <source>
        <dbReference type="Proteomes" id="UP000720595"/>
    </source>
</evidence>
<evidence type="ECO:0000259" key="2">
    <source>
        <dbReference type="Pfam" id="PF13401"/>
    </source>
</evidence>
<dbReference type="Gene3D" id="3.40.50.300">
    <property type="entry name" value="P-loop containing nucleotide triphosphate hydrolases"/>
    <property type="match status" value="1"/>
</dbReference>
<proteinExistence type="predicted"/>
<comment type="caution">
    <text evidence="3">The sequence shown here is derived from an EMBL/GenBank/DDBJ whole genome shotgun (WGS) entry which is preliminary data.</text>
</comment>
<accession>A0ABS2MHW0</accession>
<evidence type="ECO:0000313" key="3">
    <source>
        <dbReference type="EMBL" id="MBM7549609.1"/>
    </source>
</evidence>
<dbReference type="EMBL" id="JAFBDH010000001">
    <property type="protein sequence ID" value="MBM7549609.1"/>
    <property type="molecule type" value="Genomic_DNA"/>
</dbReference>
<protein>
    <recommendedName>
        <fullName evidence="2">ORC1/DEAH AAA+ ATPase domain-containing protein</fullName>
    </recommendedName>
</protein>
<dbReference type="InterPro" id="IPR049945">
    <property type="entry name" value="AAA_22"/>
</dbReference>
<gene>
    <name evidence="3" type="ORF">JOD41_000324</name>
</gene>